<feature type="non-terminal residue" evidence="2">
    <location>
        <position position="1"/>
    </location>
</feature>
<gene>
    <name evidence="2" type="primary">Vigan.03G196700</name>
    <name evidence="2" type="ORF">VIGAN_03196700</name>
</gene>
<evidence type="ECO:0000313" key="3">
    <source>
        <dbReference type="Proteomes" id="UP000291084"/>
    </source>
</evidence>
<dbReference type="EMBL" id="AP015036">
    <property type="protein sequence ID" value="BAT82028.1"/>
    <property type="molecule type" value="Genomic_DNA"/>
</dbReference>
<dbReference type="Proteomes" id="UP000291084">
    <property type="component" value="Chromosome 3"/>
</dbReference>
<name>A0A0S3RN63_PHAAN</name>
<reference evidence="2 3" key="1">
    <citation type="journal article" date="2015" name="Sci. Rep.">
        <title>The power of single molecule real-time sequencing technology in the de novo assembly of a eukaryotic genome.</title>
        <authorList>
            <person name="Sakai H."/>
            <person name="Naito K."/>
            <person name="Ogiso-Tanaka E."/>
            <person name="Takahashi Y."/>
            <person name="Iseki K."/>
            <person name="Muto C."/>
            <person name="Satou K."/>
            <person name="Teruya K."/>
            <person name="Shiroma A."/>
            <person name="Shimoji M."/>
            <person name="Hirano T."/>
            <person name="Itoh T."/>
            <person name="Kaga A."/>
            <person name="Tomooka N."/>
        </authorList>
    </citation>
    <scope>NUCLEOTIDE SEQUENCE [LARGE SCALE GENOMIC DNA]</scope>
    <source>
        <strain evidence="3">cv. Shumari</strain>
    </source>
</reference>
<accession>A0A0S3RN63</accession>
<feature type="region of interest" description="Disordered" evidence="1">
    <location>
        <begin position="1"/>
        <end position="43"/>
    </location>
</feature>
<sequence>EHSQSNKTTNTHYRIKQRTPIIKKQTTNTHNPTRKHQYPQFNQQSQSSILFRSFRNPKCNTTTSLLTSLQHNQRE</sequence>
<evidence type="ECO:0000256" key="1">
    <source>
        <dbReference type="SAM" id="MobiDB-lite"/>
    </source>
</evidence>
<protein>
    <submittedName>
        <fullName evidence="2">Uncharacterized protein</fullName>
    </submittedName>
</protein>
<proteinExistence type="predicted"/>
<feature type="compositionally biased region" description="Polar residues" evidence="1">
    <location>
        <begin position="1"/>
        <end position="12"/>
    </location>
</feature>
<dbReference type="AlphaFoldDB" id="A0A0S3RN63"/>
<evidence type="ECO:0000313" key="2">
    <source>
        <dbReference type="EMBL" id="BAT82028.1"/>
    </source>
</evidence>
<organism evidence="2 3">
    <name type="scientific">Vigna angularis var. angularis</name>
    <dbReference type="NCBI Taxonomy" id="157739"/>
    <lineage>
        <taxon>Eukaryota</taxon>
        <taxon>Viridiplantae</taxon>
        <taxon>Streptophyta</taxon>
        <taxon>Embryophyta</taxon>
        <taxon>Tracheophyta</taxon>
        <taxon>Spermatophyta</taxon>
        <taxon>Magnoliopsida</taxon>
        <taxon>eudicotyledons</taxon>
        <taxon>Gunneridae</taxon>
        <taxon>Pentapetalae</taxon>
        <taxon>rosids</taxon>
        <taxon>fabids</taxon>
        <taxon>Fabales</taxon>
        <taxon>Fabaceae</taxon>
        <taxon>Papilionoideae</taxon>
        <taxon>50 kb inversion clade</taxon>
        <taxon>NPAAA clade</taxon>
        <taxon>indigoferoid/millettioid clade</taxon>
        <taxon>Phaseoleae</taxon>
        <taxon>Vigna</taxon>
    </lineage>
</organism>
<keyword evidence="3" id="KW-1185">Reference proteome</keyword>